<name>A0A1L9RES2_ASPWE</name>
<proteinExistence type="predicted"/>
<dbReference type="EMBL" id="KV878214">
    <property type="protein sequence ID" value="OJJ33426.1"/>
    <property type="molecule type" value="Genomic_DNA"/>
</dbReference>
<dbReference type="VEuPathDB" id="FungiDB:ASPWEDRAFT_185805"/>
<protein>
    <recommendedName>
        <fullName evidence="4">Fungal-type protein kinase domain-containing protein</fullName>
    </recommendedName>
</protein>
<reference evidence="3" key="1">
    <citation type="journal article" date="2017" name="Genome Biol.">
        <title>Comparative genomics reveals high biological diversity and specific adaptations in the industrially and medically important fungal genus Aspergillus.</title>
        <authorList>
            <person name="de Vries R.P."/>
            <person name="Riley R."/>
            <person name="Wiebenga A."/>
            <person name="Aguilar-Osorio G."/>
            <person name="Amillis S."/>
            <person name="Uchima C.A."/>
            <person name="Anderluh G."/>
            <person name="Asadollahi M."/>
            <person name="Askin M."/>
            <person name="Barry K."/>
            <person name="Battaglia E."/>
            <person name="Bayram O."/>
            <person name="Benocci T."/>
            <person name="Braus-Stromeyer S.A."/>
            <person name="Caldana C."/>
            <person name="Canovas D."/>
            <person name="Cerqueira G.C."/>
            <person name="Chen F."/>
            <person name="Chen W."/>
            <person name="Choi C."/>
            <person name="Clum A."/>
            <person name="Dos Santos R.A."/>
            <person name="Damasio A.R."/>
            <person name="Diallinas G."/>
            <person name="Emri T."/>
            <person name="Fekete E."/>
            <person name="Flipphi M."/>
            <person name="Freyberg S."/>
            <person name="Gallo A."/>
            <person name="Gournas C."/>
            <person name="Habgood R."/>
            <person name="Hainaut M."/>
            <person name="Harispe M.L."/>
            <person name="Henrissat B."/>
            <person name="Hilden K.S."/>
            <person name="Hope R."/>
            <person name="Hossain A."/>
            <person name="Karabika E."/>
            <person name="Karaffa L."/>
            <person name="Karanyi Z."/>
            <person name="Krasevec N."/>
            <person name="Kuo A."/>
            <person name="Kusch H."/>
            <person name="LaButti K."/>
            <person name="Lagendijk E.L."/>
            <person name="Lapidus A."/>
            <person name="Levasseur A."/>
            <person name="Lindquist E."/>
            <person name="Lipzen A."/>
            <person name="Logrieco A.F."/>
            <person name="MacCabe A."/>
            <person name="Maekelae M.R."/>
            <person name="Malavazi I."/>
            <person name="Melin P."/>
            <person name="Meyer V."/>
            <person name="Mielnichuk N."/>
            <person name="Miskei M."/>
            <person name="Molnar A.P."/>
            <person name="Mule G."/>
            <person name="Ngan C.Y."/>
            <person name="Orejas M."/>
            <person name="Orosz E."/>
            <person name="Ouedraogo J.P."/>
            <person name="Overkamp K.M."/>
            <person name="Park H.-S."/>
            <person name="Perrone G."/>
            <person name="Piumi F."/>
            <person name="Punt P.J."/>
            <person name="Ram A.F."/>
            <person name="Ramon A."/>
            <person name="Rauscher S."/>
            <person name="Record E."/>
            <person name="Riano-Pachon D.M."/>
            <person name="Robert V."/>
            <person name="Roehrig J."/>
            <person name="Ruller R."/>
            <person name="Salamov A."/>
            <person name="Salih N.S."/>
            <person name="Samson R.A."/>
            <person name="Sandor E."/>
            <person name="Sanguinetti M."/>
            <person name="Schuetze T."/>
            <person name="Sepcic K."/>
            <person name="Shelest E."/>
            <person name="Sherlock G."/>
            <person name="Sophianopoulou V."/>
            <person name="Squina F.M."/>
            <person name="Sun H."/>
            <person name="Susca A."/>
            <person name="Todd R.B."/>
            <person name="Tsang A."/>
            <person name="Unkles S.E."/>
            <person name="van de Wiele N."/>
            <person name="van Rossen-Uffink D."/>
            <person name="Oliveira J.V."/>
            <person name="Vesth T.C."/>
            <person name="Visser J."/>
            <person name="Yu J.-H."/>
            <person name="Zhou M."/>
            <person name="Andersen M.R."/>
            <person name="Archer D.B."/>
            <person name="Baker S.E."/>
            <person name="Benoit I."/>
            <person name="Brakhage A.A."/>
            <person name="Braus G.H."/>
            <person name="Fischer R."/>
            <person name="Frisvad J.C."/>
            <person name="Goldman G.H."/>
            <person name="Houbraken J."/>
            <person name="Oakley B."/>
            <person name="Pocsi I."/>
            <person name="Scazzocchio C."/>
            <person name="Seiboth B."/>
            <person name="vanKuyk P.A."/>
            <person name="Wortman J."/>
            <person name="Dyer P.S."/>
            <person name="Grigoriev I.V."/>
        </authorList>
    </citation>
    <scope>NUCLEOTIDE SEQUENCE [LARGE SCALE GENOMIC DNA]</scope>
    <source>
        <strain evidence="3">DTO 134E9</strain>
    </source>
</reference>
<evidence type="ECO:0000313" key="2">
    <source>
        <dbReference type="EMBL" id="OJJ33426.1"/>
    </source>
</evidence>
<keyword evidence="3" id="KW-1185">Reference proteome</keyword>
<sequence length="337" mass="37687">MAARNNLNKRDSMNKQSLHTSGSHWDMVHLDALHAYRDDNISLDRFFSDENSQFLPSDNDPVYQALRAEIIQPTEHDLRIWELSQPRFAGNPFEDFFDSLASAMTTGPASGQSGDSGSGSSGQEEDEIHSEDALKELVRVVLRREGGRLNGTWSLAMNRAHLSTPLLVGTTHEPRHAINDGGITLARSGHGGHIHLGHRPIVSFEAKKRNPAGRHYPTDQSEPAVSAIRGQEFSELLGQAFVCSERVDNKWQDHDGWLISIHGTRFRLVNAFFSGSYLGQVNSPILRENQRAFVWGTRHYNLKSPIDRCQAIKAVIGLIRFLKLGDVSNHRLRTARG</sequence>
<feature type="region of interest" description="Disordered" evidence="1">
    <location>
        <begin position="1"/>
        <end position="20"/>
    </location>
</feature>
<organism evidence="2 3">
    <name type="scientific">Aspergillus wentii DTO 134E9</name>
    <dbReference type="NCBI Taxonomy" id="1073089"/>
    <lineage>
        <taxon>Eukaryota</taxon>
        <taxon>Fungi</taxon>
        <taxon>Dikarya</taxon>
        <taxon>Ascomycota</taxon>
        <taxon>Pezizomycotina</taxon>
        <taxon>Eurotiomycetes</taxon>
        <taxon>Eurotiomycetidae</taxon>
        <taxon>Eurotiales</taxon>
        <taxon>Aspergillaceae</taxon>
        <taxon>Aspergillus</taxon>
        <taxon>Aspergillus subgen. Cremei</taxon>
    </lineage>
</organism>
<dbReference type="OrthoDB" id="4526849at2759"/>
<dbReference type="AlphaFoldDB" id="A0A1L9RES2"/>
<accession>A0A1L9RES2</accession>
<evidence type="ECO:0008006" key="4">
    <source>
        <dbReference type="Google" id="ProtNLM"/>
    </source>
</evidence>
<dbReference type="GeneID" id="63747948"/>
<gene>
    <name evidence="2" type="ORF">ASPWEDRAFT_185805</name>
</gene>
<evidence type="ECO:0000313" key="3">
    <source>
        <dbReference type="Proteomes" id="UP000184383"/>
    </source>
</evidence>
<dbReference type="RefSeq" id="XP_040687103.1">
    <property type="nucleotide sequence ID" value="XM_040832100.1"/>
</dbReference>
<evidence type="ECO:0000256" key="1">
    <source>
        <dbReference type="SAM" id="MobiDB-lite"/>
    </source>
</evidence>
<dbReference type="Proteomes" id="UP000184383">
    <property type="component" value="Unassembled WGS sequence"/>
</dbReference>
<feature type="region of interest" description="Disordered" evidence="1">
    <location>
        <begin position="104"/>
        <end position="130"/>
    </location>
</feature>